<dbReference type="STRING" id="1220188.A0A4S3JDS6"/>
<evidence type="ECO:0000256" key="1">
    <source>
        <dbReference type="SAM" id="MobiDB-lite"/>
    </source>
</evidence>
<feature type="region of interest" description="Disordered" evidence="1">
    <location>
        <begin position="103"/>
        <end position="126"/>
    </location>
</feature>
<name>A0A4S3JDS6_9EURO</name>
<dbReference type="SMART" id="SM00338">
    <property type="entry name" value="BRLZ"/>
    <property type="match status" value="1"/>
</dbReference>
<protein>
    <recommendedName>
        <fullName evidence="2">BZIP domain-containing protein</fullName>
    </recommendedName>
</protein>
<dbReference type="Proteomes" id="UP000324241">
    <property type="component" value="Unassembled WGS sequence"/>
</dbReference>
<evidence type="ECO:0000313" key="5">
    <source>
        <dbReference type="Proteomes" id="UP000308092"/>
    </source>
</evidence>
<dbReference type="PROSITE" id="PS00036">
    <property type="entry name" value="BZIP_BASIC"/>
    <property type="match status" value="1"/>
</dbReference>
<evidence type="ECO:0000313" key="3">
    <source>
        <dbReference type="EMBL" id="KAA8642976.1"/>
    </source>
</evidence>
<dbReference type="Proteomes" id="UP000308092">
    <property type="component" value="Unassembled WGS sequence"/>
</dbReference>
<comment type="caution">
    <text evidence="4">The sequence shown here is derived from an EMBL/GenBank/DDBJ whole genome shotgun (WGS) entry which is preliminary data.</text>
</comment>
<evidence type="ECO:0000259" key="2">
    <source>
        <dbReference type="PROSITE" id="PS50217"/>
    </source>
</evidence>
<proteinExistence type="predicted"/>
<reference evidence="4 5" key="1">
    <citation type="submission" date="2019-03" db="EMBL/GenBank/DDBJ databases">
        <title>The genome sequence of a newly discovered highly antifungal drug resistant Aspergillus species, Aspergillus tanneri NIH 1004.</title>
        <authorList>
            <person name="Mounaud S."/>
            <person name="Singh I."/>
            <person name="Joardar V."/>
            <person name="Pakala S."/>
            <person name="Pakala S."/>
            <person name="Venepally P."/>
            <person name="Hoover J."/>
            <person name="Nierman W."/>
            <person name="Chung J."/>
            <person name="Losada L."/>
        </authorList>
    </citation>
    <scope>NUCLEOTIDE SEQUENCE [LARGE SCALE GENOMIC DNA]</scope>
    <source>
        <strain evidence="4 5">NIH1004</strain>
    </source>
</reference>
<dbReference type="RefSeq" id="XP_033422338.1">
    <property type="nucleotide sequence ID" value="XM_033574320.1"/>
</dbReference>
<accession>A0A4S3JDS6</accession>
<feature type="compositionally biased region" description="Low complexity" evidence="1">
    <location>
        <begin position="12"/>
        <end position="23"/>
    </location>
</feature>
<dbReference type="GO" id="GO:0003700">
    <property type="term" value="F:DNA-binding transcription factor activity"/>
    <property type="evidence" value="ECO:0007669"/>
    <property type="project" value="InterPro"/>
</dbReference>
<sequence length="242" mass="27098">MDYYNNLDDSSTESTSCSVSVPSASPVPRWLDAQTGSFSLPEYPELWVHADFVPPDYHCHPTLRPHQALAHPGTLSPDQLVVPDMALTEIDLSAGELIPQMETNTPYNLGSTGSLRPSPSIPGSQQTASLHIPTVITGHLEPTSHSQSPRTKQRTRRRLITEDSGTSDGSPADSEEERLLEKRRRNKMASRRLRQKHLDHVSDLESRLDRVTQERNELRLQVAKWEGEVTVLRKLLDRKIGG</sequence>
<gene>
    <name evidence="3" type="ORF">ATNIH1004_009738</name>
    <name evidence="4" type="ORF">EYZ11_007248</name>
</gene>
<dbReference type="PROSITE" id="PS50217">
    <property type="entry name" value="BZIP"/>
    <property type="match status" value="1"/>
</dbReference>
<dbReference type="AlphaFoldDB" id="A0A4S3JDS6"/>
<feature type="region of interest" description="Disordered" evidence="1">
    <location>
        <begin position="139"/>
        <end position="179"/>
    </location>
</feature>
<evidence type="ECO:0000313" key="4">
    <source>
        <dbReference type="EMBL" id="THC93262.1"/>
    </source>
</evidence>
<reference evidence="3 6" key="2">
    <citation type="submission" date="2019-08" db="EMBL/GenBank/DDBJ databases">
        <title>The genome sequence of a newly discovered highly antifungal drug resistant Aspergillus species, Aspergillus tanneri NIH 1004.</title>
        <authorList>
            <person name="Mounaud S."/>
            <person name="Singh I."/>
            <person name="Joardar V."/>
            <person name="Pakala S."/>
            <person name="Pakala S."/>
            <person name="Venepally P."/>
            <person name="Chung J.K."/>
            <person name="Losada L."/>
            <person name="Nierman W.C."/>
        </authorList>
    </citation>
    <scope>NUCLEOTIDE SEQUENCE [LARGE SCALE GENOMIC DNA]</scope>
    <source>
        <strain evidence="3 6">NIH1004</strain>
    </source>
</reference>
<dbReference type="EMBL" id="QUQM01000005">
    <property type="protein sequence ID" value="KAA8642976.1"/>
    <property type="molecule type" value="Genomic_DNA"/>
</dbReference>
<dbReference type="GeneID" id="54332440"/>
<dbReference type="OrthoDB" id="2257100at2759"/>
<dbReference type="VEuPathDB" id="FungiDB:EYZ11_007248"/>
<dbReference type="Gene3D" id="1.20.5.170">
    <property type="match status" value="1"/>
</dbReference>
<keyword evidence="5" id="KW-1185">Reference proteome</keyword>
<feature type="domain" description="BZIP" evidence="2">
    <location>
        <begin position="176"/>
        <end position="239"/>
    </location>
</feature>
<dbReference type="SUPFAM" id="SSF57959">
    <property type="entry name" value="Leucine zipper domain"/>
    <property type="match status" value="1"/>
</dbReference>
<dbReference type="InterPro" id="IPR046347">
    <property type="entry name" value="bZIP_sf"/>
</dbReference>
<evidence type="ECO:0000313" key="6">
    <source>
        <dbReference type="Proteomes" id="UP000324241"/>
    </source>
</evidence>
<dbReference type="InterPro" id="IPR004827">
    <property type="entry name" value="bZIP"/>
</dbReference>
<organism evidence="4 5">
    <name type="scientific">Aspergillus tanneri</name>
    <dbReference type="NCBI Taxonomy" id="1220188"/>
    <lineage>
        <taxon>Eukaryota</taxon>
        <taxon>Fungi</taxon>
        <taxon>Dikarya</taxon>
        <taxon>Ascomycota</taxon>
        <taxon>Pezizomycotina</taxon>
        <taxon>Eurotiomycetes</taxon>
        <taxon>Eurotiomycetidae</taxon>
        <taxon>Eurotiales</taxon>
        <taxon>Aspergillaceae</taxon>
        <taxon>Aspergillus</taxon>
        <taxon>Aspergillus subgen. Circumdati</taxon>
    </lineage>
</organism>
<feature type="region of interest" description="Disordered" evidence="1">
    <location>
        <begin position="1"/>
        <end position="23"/>
    </location>
</feature>
<dbReference type="CDD" id="cd12193">
    <property type="entry name" value="bZIP_GCN4"/>
    <property type="match status" value="1"/>
</dbReference>
<dbReference type="EMBL" id="SOSA01000275">
    <property type="protein sequence ID" value="THC93262.1"/>
    <property type="molecule type" value="Genomic_DNA"/>
</dbReference>